<organism evidence="1 2">
    <name type="scientific">Buttiauxella gaviniae</name>
    <dbReference type="NCBI Taxonomy" id="82990"/>
    <lineage>
        <taxon>Bacteria</taxon>
        <taxon>Pseudomonadati</taxon>
        <taxon>Pseudomonadota</taxon>
        <taxon>Gammaproteobacteria</taxon>
        <taxon>Enterobacterales</taxon>
        <taxon>Enterobacteriaceae</taxon>
        <taxon>Buttiauxella</taxon>
    </lineage>
</organism>
<gene>
    <name evidence="1" type="ORF">AB1E22_00225</name>
</gene>
<dbReference type="Proteomes" id="UP001555342">
    <property type="component" value="Unassembled WGS sequence"/>
</dbReference>
<evidence type="ECO:0000313" key="2">
    <source>
        <dbReference type="Proteomes" id="UP001555342"/>
    </source>
</evidence>
<sequence>MPLFSPPGHRFATEKTRGDRIGSFPSFVNIPENGKIKIAGRIAKGSCDDPFCLDDGVKMRGWHNILGNAAKIPGAAAVAGNDRNRKYQIPGNSSLY</sequence>
<dbReference type="RefSeq" id="WP_367593539.1">
    <property type="nucleotide sequence ID" value="NZ_JBFMVT010000001.1"/>
</dbReference>
<name>A0ABV3NNV8_9ENTR</name>
<keyword evidence="2" id="KW-1185">Reference proteome</keyword>
<comment type="caution">
    <text evidence="1">The sequence shown here is derived from an EMBL/GenBank/DDBJ whole genome shotgun (WGS) entry which is preliminary data.</text>
</comment>
<proteinExistence type="predicted"/>
<protein>
    <submittedName>
        <fullName evidence="1">Uncharacterized protein</fullName>
    </submittedName>
</protein>
<evidence type="ECO:0000313" key="1">
    <source>
        <dbReference type="EMBL" id="MEW7311165.1"/>
    </source>
</evidence>
<dbReference type="EMBL" id="JBFMVT010000001">
    <property type="protein sequence ID" value="MEW7311165.1"/>
    <property type="molecule type" value="Genomic_DNA"/>
</dbReference>
<reference evidence="1 2" key="1">
    <citation type="submission" date="2024-07" db="EMBL/GenBank/DDBJ databases">
        <authorList>
            <person name="Wang L."/>
        </authorList>
    </citation>
    <scope>NUCLEOTIDE SEQUENCE [LARGE SCALE GENOMIC DNA]</scope>
    <source>
        <strain evidence="1 2">WL359</strain>
    </source>
</reference>
<accession>A0ABV3NNV8</accession>